<comment type="caution">
    <text evidence="1">The sequence shown here is derived from an EMBL/GenBank/DDBJ whole genome shotgun (WGS) entry which is preliminary data.</text>
</comment>
<accession>A0ABV4DAA3</accession>
<evidence type="ECO:0000313" key="2">
    <source>
        <dbReference type="Proteomes" id="UP001565242"/>
    </source>
</evidence>
<sequence>MILKKTGAALTGGLLVLGIALPFGNVDSRNVAAKDVSCPRNSECLNKQTNKQSQWRT</sequence>
<gene>
    <name evidence="1" type="ORF">AALM99_09405</name>
</gene>
<dbReference type="Proteomes" id="UP001565242">
    <property type="component" value="Unassembled WGS sequence"/>
</dbReference>
<evidence type="ECO:0000313" key="1">
    <source>
        <dbReference type="EMBL" id="MEY8538657.1"/>
    </source>
</evidence>
<organism evidence="1 2">
    <name type="scientific">Lactococcus muris</name>
    <dbReference type="NCBI Taxonomy" id="2941330"/>
    <lineage>
        <taxon>Bacteria</taxon>
        <taxon>Bacillati</taxon>
        <taxon>Bacillota</taxon>
        <taxon>Bacilli</taxon>
        <taxon>Lactobacillales</taxon>
        <taxon>Streptococcaceae</taxon>
        <taxon>Lactococcus</taxon>
    </lineage>
</organism>
<keyword evidence="2" id="KW-1185">Reference proteome</keyword>
<evidence type="ECO:0008006" key="3">
    <source>
        <dbReference type="Google" id="ProtNLM"/>
    </source>
</evidence>
<protein>
    <recommendedName>
        <fullName evidence="3">Secreted protein</fullName>
    </recommendedName>
</protein>
<proteinExistence type="predicted"/>
<dbReference type="RefSeq" id="WP_369918735.1">
    <property type="nucleotide sequence ID" value="NZ_JBCLSQ010000025.1"/>
</dbReference>
<dbReference type="EMBL" id="JBCLSQ010000025">
    <property type="protein sequence ID" value="MEY8538657.1"/>
    <property type="molecule type" value="Genomic_DNA"/>
</dbReference>
<reference evidence="1 2" key="1">
    <citation type="submission" date="2024-03" db="EMBL/GenBank/DDBJ databases">
        <title>Mouse gut bacterial collection (mGBC) of GemPharmatech.</title>
        <authorList>
            <person name="He Y."/>
            <person name="Dong L."/>
            <person name="Wu D."/>
            <person name="Gao X."/>
            <person name="Lin Z."/>
        </authorList>
    </citation>
    <scope>NUCLEOTIDE SEQUENCE [LARGE SCALE GENOMIC DNA]</scope>
    <source>
        <strain evidence="1 2">20-218</strain>
    </source>
</reference>
<name>A0ABV4DAA3_9LACT</name>